<evidence type="ECO:0000256" key="1">
    <source>
        <dbReference type="SAM" id="MobiDB-lite"/>
    </source>
</evidence>
<dbReference type="OrthoDB" id="5238236at2759"/>
<evidence type="ECO:0000313" key="3">
    <source>
        <dbReference type="Proteomes" id="UP000297716"/>
    </source>
</evidence>
<protein>
    <submittedName>
        <fullName evidence="2">Uncharacterized protein</fullName>
    </submittedName>
</protein>
<dbReference type="Proteomes" id="UP000297716">
    <property type="component" value="Unassembled WGS sequence"/>
</dbReference>
<evidence type="ECO:0000313" key="2">
    <source>
        <dbReference type="EMBL" id="TGJ80373.1"/>
    </source>
</evidence>
<proteinExistence type="predicted"/>
<dbReference type="PANTHER" id="PTHR38795">
    <property type="entry name" value="DUF6604 DOMAIN-CONTAINING PROTEIN"/>
    <property type="match status" value="1"/>
</dbReference>
<accession>A0A4Z0YP88</accession>
<dbReference type="STRING" id="37992.A0A4Z0YP88"/>
<comment type="caution">
    <text evidence="2">The sequence shown here is derived from an EMBL/GenBank/DDBJ whole genome shotgun (WGS) entry which is preliminary data.</text>
</comment>
<dbReference type="PANTHER" id="PTHR38795:SF1">
    <property type="entry name" value="DUF6604 DOMAIN-CONTAINING PROTEIN"/>
    <property type="match status" value="1"/>
</dbReference>
<organism evidence="2 3">
    <name type="scientific">Xylaria hypoxylon</name>
    <dbReference type="NCBI Taxonomy" id="37992"/>
    <lineage>
        <taxon>Eukaryota</taxon>
        <taxon>Fungi</taxon>
        <taxon>Dikarya</taxon>
        <taxon>Ascomycota</taxon>
        <taxon>Pezizomycotina</taxon>
        <taxon>Sordariomycetes</taxon>
        <taxon>Xylariomycetidae</taxon>
        <taxon>Xylariales</taxon>
        <taxon>Xylariaceae</taxon>
        <taxon>Xylaria</taxon>
    </lineage>
</organism>
<dbReference type="EMBL" id="SKBN01000225">
    <property type="protein sequence ID" value="TGJ80373.1"/>
    <property type="molecule type" value="Genomic_DNA"/>
</dbReference>
<sequence>MDPCWPFPFVPDGIEYGGTDSNFGSTFWGQNSYLLYKSAEKGFVTWLVKAAAKFGEHVQGVGHQPLTEIPVSFSSLAHCAHVVVLRGGVTNRAFWQINYMLKIRGQWDPKNENKFNPDSNHEDRLAHQHFYAMTTLRNIRSLLALAPRVPEECEEVTIKSTYCLPALPGEAFSTLVTNTAIRLIRANCEAQIEATAHLPGMPTEYNITEWICRGTTGEFAPDSTFQESWHNYEASWCCYEVHSAVVNHINIMNNFGYQDDLILDQRDWFTSTAPLLAVHPDYGPDRGYVVRLFISNICSFIHNLKIMGWDDKDPVLVPCLDEVTSGWMQWEHYLDPKRIPLWLTVSFQICADITLVLGQLSSIVLDDLKGHGENKTALFRKYMNHDITHRRREKDKYSLSLFLSAVHYVAKCVRQDNYTKQVVDTLQRGDSRRKSYSHELHPLLCGMQSWWLEQQYRSFESWSVKLNDSITPAALLYVSMRKLGLVDRWIDMECVLELRGVDILTHDRHRWKHYASWPDNLEVVTSFSSHFSDIRGVESIWWQSSPLSRYVADLFTDYFKQYSPRCRLRLTPGNAPSTNTLHRIVRRLYPHPNVYWRKHVMKELCLEEEEGEPVNILRVLGLVRMARYFDEILASFDWFSMHDICQKFFDSLRQAYLHKFETYEKYSPESSSDGPCSLNALYYLIFGSISDKGAENMILAGLCFNPNTMGSYELPDHKDYFFEKWGEDITRHTKELGISLESAAAVLQLLIKQEGSTVFDKSTETRRAHQQRSVPKVSAWLCGRENCDEEYDACHTQTNAEERCQFIPEAAGYDPTSSIAPQPVTTSPDLAARDLQRPYVPAPNQWVMYADYAPIETCQPDFHIGYKEKTDGNSDDELSSPTNSSNTGGSSDTGDSSSHTVGRSEGSP</sequence>
<feature type="region of interest" description="Disordered" evidence="1">
    <location>
        <begin position="864"/>
        <end position="908"/>
    </location>
</feature>
<gene>
    <name evidence="2" type="ORF">E0Z10_g8396</name>
</gene>
<dbReference type="AlphaFoldDB" id="A0A4Z0YP88"/>
<reference evidence="2 3" key="1">
    <citation type="submission" date="2019-03" db="EMBL/GenBank/DDBJ databases">
        <title>Draft genome sequence of Xylaria hypoxylon DSM 108379, a ubiquitous saprotrophic-parasitic fungi on hardwood.</title>
        <authorList>
            <person name="Buettner E."/>
            <person name="Leonhardt S."/>
            <person name="Gebauer A.M."/>
            <person name="Liers C."/>
            <person name="Hofrichter M."/>
            <person name="Kellner H."/>
        </authorList>
    </citation>
    <scope>NUCLEOTIDE SEQUENCE [LARGE SCALE GENOMIC DNA]</scope>
    <source>
        <strain evidence="2 3">DSM 108379</strain>
    </source>
</reference>
<feature type="compositionally biased region" description="Low complexity" evidence="1">
    <location>
        <begin position="879"/>
        <end position="898"/>
    </location>
</feature>
<name>A0A4Z0YP88_9PEZI</name>
<keyword evidence="3" id="KW-1185">Reference proteome</keyword>